<evidence type="ECO:0000259" key="20">
    <source>
        <dbReference type="PROSITE" id="PS50850"/>
    </source>
</evidence>
<comment type="catalytic activity">
    <reaction evidence="8">
        <text>L-aspartyl-L-lysine(out) = L-aspartyl-L-lysine(in)</text>
        <dbReference type="Rhea" id="RHEA:79411"/>
        <dbReference type="ChEBI" id="CHEBI:229953"/>
    </reaction>
</comment>
<evidence type="ECO:0000256" key="1">
    <source>
        <dbReference type="ARBA" id="ARBA00004141"/>
    </source>
</evidence>
<dbReference type="AlphaFoldDB" id="A0A1D1VGU6"/>
<feature type="transmembrane region" description="Helical" evidence="19">
    <location>
        <begin position="115"/>
        <end position="133"/>
    </location>
</feature>
<feature type="transmembrane region" description="Helical" evidence="19">
    <location>
        <begin position="331"/>
        <end position="356"/>
    </location>
</feature>
<keyword evidence="19" id="KW-0472">Membrane</keyword>
<feature type="transmembrane region" description="Helical" evidence="19">
    <location>
        <begin position="368"/>
        <end position="388"/>
    </location>
</feature>
<comment type="catalytic activity">
    <reaction evidence="7">
        <text>L-alpha-aminoacyl-L-lysine(out) = L-alpha-aminoacyl-L-lysine(in)</text>
        <dbReference type="Rhea" id="RHEA:79383"/>
        <dbReference type="ChEBI" id="CHEBI:229966"/>
    </reaction>
</comment>
<dbReference type="PROSITE" id="PS50850">
    <property type="entry name" value="MFS"/>
    <property type="match status" value="1"/>
</dbReference>
<evidence type="ECO:0000256" key="7">
    <source>
        <dbReference type="ARBA" id="ARBA00044893"/>
    </source>
</evidence>
<evidence type="ECO:0000313" key="21">
    <source>
        <dbReference type="EMBL" id="GAV00877.1"/>
    </source>
</evidence>
<feature type="domain" description="Major facilitator superfamily (MFS) profile" evidence="20">
    <location>
        <begin position="7"/>
        <end position="427"/>
    </location>
</feature>
<comment type="catalytic activity">
    <reaction evidence="6">
        <text>L-lysyl-L-alpha-amino acid(out) = L-lysyl-L-alpha-amino acid(in)</text>
        <dbReference type="Rhea" id="RHEA:79387"/>
        <dbReference type="ChEBI" id="CHEBI:229965"/>
    </reaction>
</comment>
<dbReference type="Pfam" id="PF07690">
    <property type="entry name" value="MFS_1"/>
    <property type="match status" value="1"/>
</dbReference>
<comment type="catalytic activity">
    <reaction evidence="3">
        <text>L-histidyl-glycine(out) = L-histidyl-glycine(in)</text>
        <dbReference type="Rhea" id="RHEA:79395"/>
        <dbReference type="ChEBI" id="CHEBI:229957"/>
    </reaction>
</comment>
<dbReference type="GO" id="GO:0016020">
    <property type="term" value="C:membrane"/>
    <property type="evidence" value="ECO:0007669"/>
    <property type="project" value="UniProtKB-SubCell"/>
</dbReference>
<evidence type="ECO:0000256" key="8">
    <source>
        <dbReference type="ARBA" id="ARBA00044898"/>
    </source>
</evidence>
<accession>A0A1D1VGU6</accession>
<reference evidence="21 22" key="1">
    <citation type="journal article" date="2016" name="Nat. Commun.">
        <title>Extremotolerant tardigrade genome and improved radiotolerance of human cultured cells by tardigrade-unique protein.</title>
        <authorList>
            <person name="Hashimoto T."/>
            <person name="Horikawa D.D."/>
            <person name="Saito Y."/>
            <person name="Kuwahara H."/>
            <person name="Kozuka-Hata H."/>
            <person name="Shin-I T."/>
            <person name="Minakuchi Y."/>
            <person name="Ohishi K."/>
            <person name="Motoyama A."/>
            <person name="Aizu T."/>
            <person name="Enomoto A."/>
            <person name="Kondo K."/>
            <person name="Tanaka S."/>
            <person name="Hara Y."/>
            <person name="Koshikawa S."/>
            <person name="Sagara H."/>
            <person name="Miura T."/>
            <person name="Yokobori S."/>
            <person name="Miyagawa K."/>
            <person name="Suzuki Y."/>
            <person name="Kubo T."/>
            <person name="Oyama M."/>
            <person name="Kohara Y."/>
            <person name="Fujiyama A."/>
            <person name="Arakawa K."/>
            <person name="Katayama T."/>
            <person name="Toyoda A."/>
            <person name="Kunieda T."/>
        </authorList>
    </citation>
    <scope>NUCLEOTIDE SEQUENCE [LARGE SCALE GENOMIC DNA]</scope>
    <source>
        <strain evidence="21 22">YOKOZUNA-1</strain>
    </source>
</reference>
<comment type="catalytic activity">
    <reaction evidence="11">
        <text>L-arginyl-glycine(out) = L-arginyl-glycine(in)</text>
        <dbReference type="Rhea" id="RHEA:79391"/>
        <dbReference type="ChEBI" id="CHEBI:229955"/>
    </reaction>
</comment>
<evidence type="ECO:0000256" key="19">
    <source>
        <dbReference type="SAM" id="Phobius"/>
    </source>
</evidence>
<evidence type="ECO:0000256" key="4">
    <source>
        <dbReference type="ARBA" id="ARBA00044881"/>
    </source>
</evidence>
<comment type="function">
    <text evidence="17">Lysosomal dipeptide uniporter that selectively exports lysine, arginine or histidine-containing dipeptides with a net positive charge from the lysosome lumen into the cytosol. Could play a role in a specific type of protein O-glycosylation indirectly regulating macrophages migration and tissue invasion. Also essential for liver homeostasis.</text>
</comment>
<evidence type="ECO:0000256" key="12">
    <source>
        <dbReference type="ARBA" id="ARBA00044912"/>
    </source>
</evidence>
<feature type="transmembrane region" description="Helical" evidence="19">
    <location>
        <begin position="307"/>
        <end position="325"/>
    </location>
</feature>
<evidence type="ECO:0000256" key="6">
    <source>
        <dbReference type="ARBA" id="ARBA00044891"/>
    </source>
</evidence>
<dbReference type="InterPro" id="IPR052187">
    <property type="entry name" value="MFSD1"/>
</dbReference>
<comment type="catalytic activity">
    <reaction evidence="12">
        <text>L-histidyl-L-alpha-amino acid(out) = L-histidyl-L-alpha-amino acid(in)</text>
        <dbReference type="Rhea" id="RHEA:79379"/>
        <dbReference type="ChEBI" id="CHEBI:229964"/>
    </reaction>
</comment>
<feature type="transmembrane region" description="Helical" evidence="19">
    <location>
        <begin position="242"/>
        <end position="260"/>
    </location>
</feature>
<evidence type="ECO:0000313" key="22">
    <source>
        <dbReference type="Proteomes" id="UP000186922"/>
    </source>
</evidence>
<dbReference type="InterPro" id="IPR011701">
    <property type="entry name" value="MFS"/>
</dbReference>
<dbReference type="EMBL" id="BDGG01000006">
    <property type="protein sequence ID" value="GAV00877.1"/>
    <property type="molecule type" value="Genomic_DNA"/>
</dbReference>
<evidence type="ECO:0000256" key="2">
    <source>
        <dbReference type="ARBA" id="ARBA00044876"/>
    </source>
</evidence>
<dbReference type="STRING" id="947166.A0A1D1VGU6"/>
<evidence type="ECO:0000256" key="18">
    <source>
        <dbReference type="ARBA" id="ARBA00046376"/>
    </source>
</evidence>
<dbReference type="InterPro" id="IPR020846">
    <property type="entry name" value="MFS_dom"/>
</dbReference>
<evidence type="ECO:0000256" key="5">
    <source>
        <dbReference type="ARBA" id="ARBA00044884"/>
    </source>
</evidence>
<comment type="catalytic activity">
    <reaction evidence="9">
        <text>L-arginyl-L-alpha-amino acid(out) = L-arginyl-L-alpha-amino acid(in)</text>
        <dbReference type="Rhea" id="RHEA:79371"/>
        <dbReference type="ChEBI" id="CHEBI:84315"/>
    </reaction>
</comment>
<protein>
    <recommendedName>
        <fullName evidence="15">Lysosomal dipeptide transporter MFSD1</fullName>
    </recommendedName>
    <alternativeName>
        <fullName evidence="16">Major facilitator superfamily domain-containing protein 1</fullName>
    </alternativeName>
</protein>
<evidence type="ECO:0000256" key="13">
    <source>
        <dbReference type="ARBA" id="ARBA00044919"/>
    </source>
</evidence>
<dbReference type="SUPFAM" id="SSF103473">
    <property type="entry name" value="MFS general substrate transporter"/>
    <property type="match status" value="1"/>
</dbReference>
<evidence type="ECO:0000256" key="15">
    <source>
        <dbReference type="ARBA" id="ARBA00044985"/>
    </source>
</evidence>
<proteinExistence type="predicted"/>
<comment type="catalytic activity">
    <reaction evidence="10">
        <text>L-lysyl-L-lysine(out) = L-lysyl-L-lysine(in)</text>
        <dbReference type="Rhea" id="RHEA:79403"/>
        <dbReference type="ChEBI" id="CHEBI:229956"/>
    </reaction>
</comment>
<comment type="subcellular location">
    <subcellularLocation>
        <location evidence="1">Membrane</location>
        <topology evidence="1">Multi-pass membrane protein</topology>
    </subcellularLocation>
</comment>
<keyword evidence="22" id="KW-1185">Reference proteome</keyword>
<feature type="transmembrane region" description="Helical" evidence="19">
    <location>
        <begin position="185"/>
        <end position="208"/>
    </location>
</feature>
<feature type="transmembrane region" description="Helical" evidence="19">
    <location>
        <begin position="7"/>
        <end position="24"/>
    </location>
</feature>
<keyword evidence="19" id="KW-0812">Transmembrane</keyword>
<comment type="catalytic activity">
    <reaction evidence="4">
        <text>L-alpha-aminoacyl-L-arginine(out) = L-alpha-aminoacyl-L-arginine(in)</text>
        <dbReference type="Rhea" id="RHEA:79367"/>
        <dbReference type="ChEBI" id="CHEBI:229968"/>
    </reaction>
</comment>
<dbReference type="PANTHER" id="PTHR23512:SF12">
    <property type="entry name" value="TRANSPORTER, PUTATIVE (AFU_ORTHOLOGUE AFUA_4G00260)-RELATED"/>
    <property type="match status" value="1"/>
</dbReference>
<dbReference type="Gene3D" id="1.20.1250.20">
    <property type="entry name" value="MFS general substrate transporter like domains"/>
    <property type="match status" value="2"/>
</dbReference>
<comment type="catalytic activity">
    <reaction evidence="5">
        <text>L-alpha-aminoacyl-L-histidine(out) = L-alpha-aminoacyl-L-histidine(in)</text>
        <dbReference type="Rhea" id="RHEA:79375"/>
        <dbReference type="ChEBI" id="CHEBI:229967"/>
    </reaction>
</comment>
<dbReference type="PANTHER" id="PTHR23512">
    <property type="entry name" value="MAJOR FACILITATOR SUPERFAMILY DOMAIN-CONTAINING PROTEIN 1"/>
    <property type="match status" value="1"/>
</dbReference>
<dbReference type="GO" id="GO:0022857">
    <property type="term" value="F:transmembrane transporter activity"/>
    <property type="evidence" value="ECO:0007669"/>
    <property type="project" value="InterPro"/>
</dbReference>
<feature type="transmembrane region" description="Helical" evidence="19">
    <location>
        <begin position="400"/>
        <end position="422"/>
    </location>
</feature>
<dbReference type="Proteomes" id="UP000186922">
    <property type="component" value="Unassembled WGS sequence"/>
</dbReference>
<evidence type="ECO:0000256" key="14">
    <source>
        <dbReference type="ARBA" id="ARBA00044924"/>
    </source>
</evidence>
<evidence type="ECO:0000256" key="3">
    <source>
        <dbReference type="ARBA" id="ARBA00044878"/>
    </source>
</evidence>
<comment type="catalytic activity">
    <reaction evidence="13">
        <text>L-alanyl-L-lysine(out) = L-alanyl-L-lysine(in)</text>
        <dbReference type="Rhea" id="RHEA:79415"/>
        <dbReference type="ChEBI" id="CHEBI:192470"/>
    </reaction>
</comment>
<comment type="caution">
    <text evidence="21">The sequence shown here is derived from an EMBL/GenBank/DDBJ whole genome shotgun (WGS) entry which is preliminary data.</text>
</comment>
<feature type="transmembrane region" description="Helical" evidence="19">
    <location>
        <begin position="89"/>
        <end position="109"/>
    </location>
</feature>
<feature type="transmembrane region" description="Helical" evidence="19">
    <location>
        <begin position="280"/>
        <end position="298"/>
    </location>
</feature>
<feature type="transmembrane region" description="Helical" evidence="19">
    <location>
        <begin position="153"/>
        <end position="173"/>
    </location>
</feature>
<evidence type="ECO:0000256" key="16">
    <source>
        <dbReference type="ARBA" id="ARBA00045018"/>
    </source>
</evidence>
<gene>
    <name evidence="21" type="primary">RvY_11665-1</name>
    <name evidence="21" type="synonym">RvY_11665.1</name>
    <name evidence="21" type="ORF">RvY_11665</name>
</gene>
<evidence type="ECO:0000256" key="17">
    <source>
        <dbReference type="ARBA" id="ARBA00045709"/>
    </source>
</evidence>
<name>A0A1D1VGU6_RAMVA</name>
<comment type="subunit">
    <text evidence="18">Homodimer. Interacts with lysosomal protein GLMP (via lumenal domain); the interaction starts while both proteins are still in the endoplasmic reticulum and is required for stabilization of MFSD1 in lysosomes but has no direct effect on its targeting to lysosomes or transporter activity.</text>
</comment>
<comment type="catalytic activity">
    <reaction evidence="2">
        <text>L-lysyl-L-alanine(out) = L-lysyl-L-alanine(in)</text>
        <dbReference type="Rhea" id="RHEA:79399"/>
        <dbReference type="ChEBI" id="CHEBI:229954"/>
    </reaction>
</comment>
<organism evidence="21 22">
    <name type="scientific">Ramazzottius varieornatus</name>
    <name type="common">Water bear</name>
    <name type="synonym">Tardigrade</name>
    <dbReference type="NCBI Taxonomy" id="947166"/>
    <lineage>
        <taxon>Eukaryota</taxon>
        <taxon>Metazoa</taxon>
        <taxon>Ecdysozoa</taxon>
        <taxon>Tardigrada</taxon>
        <taxon>Eutardigrada</taxon>
        <taxon>Parachela</taxon>
        <taxon>Hypsibioidea</taxon>
        <taxon>Ramazzottiidae</taxon>
        <taxon>Ramazzottius</taxon>
    </lineage>
</organism>
<keyword evidence="19" id="KW-1133">Transmembrane helix</keyword>
<evidence type="ECO:0000256" key="10">
    <source>
        <dbReference type="ARBA" id="ARBA00044900"/>
    </source>
</evidence>
<dbReference type="OrthoDB" id="424834at2759"/>
<sequence length="477" mass="51869">MADSKRWLFLLFTSIAIFGAEWVVDETGILASRLSGTSPDCFQKNGTDSTCLSMTDSQFNALYVVHFWAGSVISFLSGFLVTRYGVWNCSLATASALFSGMILFTVGPYCSSTTAAFAVMMVGRLLYGCGYWGNCVVSQQVKSHWFFGRELAVAFAVYNCSFRLGSIIAYPSVGAVVEKFGMQTTMWIVFAIGLVGPVTATIAGWIHLRYAEISMDSFVLEEVRHHTVKSTLGIVRHLTKHYWAVAAFLFFYYGGIMSVMSDFPKFLMEARNMAETQAGLISGIISDMALLSPLLGVFTDRYGWRDVQMVICSTLFLLGLLGLVSISGFNAILYCFIVGLSSAIMGACIWSGVVVVTTPGTVGVAMGLSSAFQTFGAGLFLLIGGFILDAGTDTKSKWLNFFVMGTCAVGVSLIAALAAWYLDSKTPHRPLRSRSSVKPSLVSAEDTMARRDSERDPFISNISSYSCEPEPTLPLIL</sequence>
<evidence type="ECO:0000256" key="11">
    <source>
        <dbReference type="ARBA" id="ARBA00044903"/>
    </source>
</evidence>
<comment type="catalytic activity">
    <reaction evidence="14">
        <text>L-lysyl-glycine(out) = L-lysyl-glycine(in)</text>
        <dbReference type="Rhea" id="RHEA:79407"/>
        <dbReference type="ChEBI" id="CHEBI:191202"/>
    </reaction>
</comment>
<dbReference type="InterPro" id="IPR036259">
    <property type="entry name" value="MFS_trans_sf"/>
</dbReference>
<evidence type="ECO:0000256" key="9">
    <source>
        <dbReference type="ARBA" id="ARBA00044899"/>
    </source>
</evidence>
<feature type="transmembrane region" description="Helical" evidence="19">
    <location>
        <begin position="62"/>
        <end position="82"/>
    </location>
</feature>